<evidence type="ECO:0000256" key="1">
    <source>
        <dbReference type="SAM" id="MobiDB-lite"/>
    </source>
</evidence>
<evidence type="ECO:0000313" key="2">
    <source>
        <dbReference type="EMBL" id="EFE72225.2"/>
    </source>
</evidence>
<sequence length="73" mass="8131">MNNRHPQSCCPASAHAEAVRKARSRGSHEVTVRAVRLMMASYRRGAGRPSRKEPTVPEGVEDPQVHRKNPFPS</sequence>
<feature type="region of interest" description="Disordered" evidence="1">
    <location>
        <begin position="41"/>
        <end position="73"/>
    </location>
</feature>
<evidence type="ECO:0000313" key="3">
    <source>
        <dbReference type="Proteomes" id="UP000003824"/>
    </source>
</evidence>
<dbReference type="EMBL" id="DS999641">
    <property type="protein sequence ID" value="EFE72225.2"/>
    <property type="molecule type" value="Genomic_DNA"/>
</dbReference>
<organism evidence="2 3">
    <name type="scientific">Streptomyces viridosporus (strain ATCC 14672 / DSM 40746 / JCM 4963 / KCTC 9882 / NRRL B-12104 / FH 1290)</name>
    <name type="common">Streptomyces ghanaensis</name>
    <dbReference type="NCBI Taxonomy" id="566461"/>
    <lineage>
        <taxon>Bacteria</taxon>
        <taxon>Bacillati</taxon>
        <taxon>Actinomycetota</taxon>
        <taxon>Actinomycetes</taxon>
        <taxon>Kitasatosporales</taxon>
        <taxon>Streptomycetaceae</taxon>
        <taxon>Streptomyces</taxon>
    </lineage>
</organism>
<dbReference type="AlphaFoldDB" id="D5ZNU4"/>
<reference evidence="3" key="1">
    <citation type="submission" date="2008-12" db="EMBL/GenBank/DDBJ databases">
        <title>Annotation of Streptomyces ghanaensis ATCC 14672.</title>
        <authorList>
            <consortium name="The Broad Institute Genome Sequencing Platform"/>
            <consortium name="Broad Institute Microbial Sequencing Center"/>
            <person name="Fischbach M."/>
            <person name="Ward D."/>
            <person name="Young S."/>
            <person name="Kodira C.D."/>
            <person name="Zeng Q."/>
            <person name="Koehrsen M."/>
            <person name="Godfrey P."/>
            <person name="Alvarado L."/>
            <person name="Berlin A.M."/>
            <person name="Borenstein D."/>
            <person name="Chen Z."/>
            <person name="Engels R."/>
            <person name="Freedman E."/>
            <person name="Gellesch M."/>
            <person name="Goldberg J."/>
            <person name="Griggs A."/>
            <person name="Gujja S."/>
            <person name="Heiman D.I."/>
            <person name="Hepburn T.A."/>
            <person name="Howarth C."/>
            <person name="Jen D."/>
            <person name="Larson L."/>
            <person name="Lewis B."/>
            <person name="Mehta T."/>
            <person name="Park D."/>
            <person name="Pearson M."/>
            <person name="Roberts A."/>
            <person name="Saif S."/>
            <person name="Shea T.D."/>
            <person name="Shenoy N."/>
            <person name="Sisk P."/>
            <person name="Stolte C."/>
            <person name="Sykes S.N."/>
            <person name="Walk T."/>
            <person name="White J."/>
            <person name="Yandava C."/>
            <person name="Straight P."/>
            <person name="Clardy J."/>
            <person name="Hung D."/>
            <person name="Kolter R."/>
            <person name="Mekalanos J."/>
            <person name="Walker S."/>
            <person name="Walsh C.T."/>
            <person name="Wieland B.L.C."/>
            <person name="Ilzarbe M."/>
            <person name="Galagan J."/>
            <person name="Nusbaum C."/>
            <person name="Birren B."/>
        </authorList>
    </citation>
    <scope>NUCLEOTIDE SEQUENCE [LARGE SCALE GENOMIC DNA]</scope>
    <source>
        <strain evidence="3">ATCC 14672 / DSM 40746 / JCM 4963 / KCTC 9882 / NRRL B-12104 / FH 1290</strain>
    </source>
</reference>
<proteinExistence type="predicted"/>
<name>D5ZNU4_STRV1</name>
<protein>
    <submittedName>
        <fullName evidence="2">Integrase catalytic region</fullName>
    </submittedName>
</protein>
<dbReference type="Proteomes" id="UP000003824">
    <property type="component" value="Unassembled WGS sequence"/>
</dbReference>
<gene>
    <name evidence="2" type="ORF">SSFG_07460</name>
</gene>
<accession>D5ZNU4</accession>